<protein>
    <submittedName>
        <fullName evidence="4">Putative helix-turn-helix HTH_28 domain containing protein 2</fullName>
    </submittedName>
</protein>
<evidence type="ECO:0000256" key="1">
    <source>
        <dbReference type="ARBA" id="ARBA00004123"/>
    </source>
</evidence>
<dbReference type="AlphaFoldDB" id="A0A8J5JDI8"/>
<accession>A0A8J5JDI8</accession>
<dbReference type="Pfam" id="PF13518">
    <property type="entry name" value="HTH_28"/>
    <property type="match status" value="1"/>
</dbReference>
<organism evidence="4 5">
    <name type="scientific">Homarus americanus</name>
    <name type="common">American lobster</name>
    <dbReference type="NCBI Taxonomy" id="6706"/>
    <lineage>
        <taxon>Eukaryota</taxon>
        <taxon>Metazoa</taxon>
        <taxon>Ecdysozoa</taxon>
        <taxon>Arthropoda</taxon>
        <taxon>Crustacea</taxon>
        <taxon>Multicrustacea</taxon>
        <taxon>Malacostraca</taxon>
        <taxon>Eumalacostraca</taxon>
        <taxon>Eucarida</taxon>
        <taxon>Decapoda</taxon>
        <taxon>Pleocyemata</taxon>
        <taxon>Astacidea</taxon>
        <taxon>Nephropoidea</taxon>
        <taxon>Nephropidae</taxon>
        <taxon>Homarus</taxon>
    </lineage>
</organism>
<dbReference type="Gene3D" id="1.10.10.10">
    <property type="entry name" value="Winged helix-like DNA-binding domain superfamily/Winged helix DNA-binding domain"/>
    <property type="match status" value="1"/>
</dbReference>
<dbReference type="EMBL" id="JAHLQT010039148">
    <property type="protein sequence ID" value="KAG7156452.1"/>
    <property type="molecule type" value="Genomic_DNA"/>
</dbReference>
<evidence type="ECO:0000313" key="4">
    <source>
        <dbReference type="EMBL" id="KAG7156452.1"/>
    </source>
</evidence>
<comment type="subcellular location">
    <subcellularLocation>
        <location evidence="1">Nucleus</location>
    </subcellularLocation>
</comment>
<proteinExistence type="predicted"/>
<dbReference type="SUPFAM" id="SSF46689">
    <property type="entry name" value="Homeodomain-like"/>
    <property type="match status" value="1"/>
</dbReference>
<feature type="non-terminal residue" evidence="4">
    <location>
        <position position="1"/>
    </location>
</feature>
<feature type="chain" id="PRO_5035230726" evidence="2">
    <location>
        <begin position="19"/>
        <end position="99"/>
    </location>
</feature>
<comment type="caution">
    <text evidence="4">The sequence shown here is derived from an EMBL/GenBank/DDBJ whole genome shotgun (WGS) entry which is preliminary data.</text>
</comment>
<sequence>VLTAGLVSLCTVVAMVEEAPMTYELRSKAIIMNSRYKYQPTAENERANFVRLWLSGMSIRVIARASHTSVSTVYRWIRRWLQDGNVNTKLHNPRSRKNH</sequence>
<keyword evidence="5" id="KW-1185">Reference proteome</keyword>
<dbReference type="InterPro" id="IPR036388">
    <property type="entry name" value="WH-like_DNA-bd_sf"/>
</dbReference>
<feature type="non-terminal residue" evidence="4">
    <location>
        <position position="99"/>
    </location>
</feature>
<dbReference type="InterPro" id="IPR055247">
    <property type="entry name" value="InsJ-like_HTH"/>
</dbReference>
<evidence type="ECO:0000313" key="5">
    <source>
        <dbReference type="Proteomes" id="UP000747542"/>
    </source>
</evidence>
<name>A0A8J5JDI8_HOMAM</name>
<keyword evidence="2" id="KW-0732">Signal</keyword>
<dbReference type="Proteomes" id="UP000747542">
    <property type="component" value="Unassembled WGS sequence"/>
</dbReference>
<dbReference type="GO" id="GO:0005634">
    <property type="term" value="C:nucleus"/>
    <property type="evidence" value="ECO:0007669"/>
    <property type="project" value="UniProtKB-SubCell"/>
</dbReference>
<feature type="domain" description="Insertion element IS150 protein InsJ-like helix-turn-helix" evidence="3">
    <location>
        <begin position="45"/>
        <end position="97"/>
    </location>
</feature>
<evidence type="ECO:0000256" key="2">
    <source>
        <dbReference type="SAM" id="SignalP"/>
    </source>
</evidence>
<reference evidence="4" key="1">
    <citation type="journal article" date="2021" name="Sci. Adv.">
        <title>The American lobster genome reveals insights on longevity, neural, and immune adaptations.</title>
        <authorList>
            <person name="Polinski J.M."/>
            <person name="Zimin A.V."/>
            <person name="Clark K.F."/>
            <person name="Kohn A.B."/>
            <person name="Sadowski N."/>
            <person name="Timp W."/>
            <person name="Ptitsyn A."/>
            <person name="Khanna P."/>
            <person name="Romanova D.Y."/>
            <person name="Williams P."/>
            <person name="Greenwood S.J."/>
            <person name="Moroz L.L."/>
            <person name="Walt D.R."/>
            <person name="Bodnar A.G."/>
        </authorList>
    </citation>
    <scope>NUCLEOTIDE SEQUENCE</scope>
    <source>
        <strain evidence="4">GMGI-L3</strain>
    </source>
</reference>
<feature type="signal peptide" evidence="2">
    <location>
        <begin position="1"/>
        <end position="18"/>
    </location>
</feature>
<gene>
    <name evidence="4" type="primary">HTH28-L2</name>
    <name evidence="4" type="ORF">Hamer_G026598</name>
</gene>
<dbReference type="InterPro" id="IPR009057">
    <property type="entry name" value="Homeodomain-like_sf"/>
</dbReference>
<evidence type="ECO:0000259" key="3">
    <source>
        <dbReference type="Pfam" id="PF13518"/>
    </source>
</evidence>